<reference evidence="2 3" key="1">
    <citation type="journal article" date="2021" name="Sci. Rep.">
        <title>The distribution of antibiotic resistance genes in chicken gut microbiota commensals.</title>
        <authorList>
            <person name="Juricova H."/>
            <person name="Matiasovicova J."/>
            <person name="Kubasova T."/>
            <person name="Cejkova D."/>
            <person name="Rychlik I."/>
        </authorList>
    </citation>
    <scope>NUCLEOTIDE SEQUENCE [LARGE SCALE GENOMIC DNA]</scope>
    <source>
        <strain evidence="2 3">An411</strain>
    </source>
</reference>
<dbReference type="InterPro" id="IPR026816">
    <property type="entry name" value="Flavodoxin_dom"/>
</dbReference>
<gene>
    <name evidence="2" type="ORF">H9X91_08675</name>
</gene>
<proteinExistence type="predicted"/>
<evidence type="ECO:0000259" key="1">
    <source>
        <dbReference type="Pfam" id="PF12724"/>
    </source>
</evidence>
<comment type="caution">
    <text evidence="2">The sequence shown here is derived from an EMBL/GenBank/DDBJ whole genome shotgun (WGS) entry which is preliminary data.</text>
</comment>
<dbReference type="EMBL" id="JACSNX010000012">
    <property type="protein sequence ID" value="MBM6851506.1"/>
    <property type="molecule type" value="Genomic_DNA"/>
</dbReference>
<name>A0ABS2FX96_9FIRM</name>
<dbReference type="RefSeq" id="WP_204804367.1">
    <property type="nucleotide sequence ID" value="NZ_JACSNX010000012.1"/>
</dbReference>
<sequence length="178" mass="19405">MDGIIVYGSKYGTTRRYAEELSRLTGLSAIPCGEFHRLAEGSILVYLGALYAGGVLGLKQAMKGLSLGDGQRLIVATVGLADPAEPQNRAHIRAALQKQLPPELSERAVLFHLRGGIDYAVLSPRHRAMMAAMCFSLRRKPARQRSAEDQALLETYGKQVDFTDLSALAPIVREILRG</sequence>
<dbReference type="Proteomes" id="UP000719500">
    <property type="component" value="Unassembled WGS sequence"/>
</dbReference>
<protein>
    <recommendedName>
        <fullName evidence="1">Flavodoxin domain-containing protein</fullName>
    </recommendedName>
</protein>
<feature type="domain" description="Flavodoxin" evidence="1">
    <location>
        <begin position="4"/>
        <end position="133"/>
    </location>
</feature>
<evidence type="ECO:0000313" key="3">
    <source>
        <dbReference type="Proteomes" id="UP000719500"/>
    </source>
</evidence>
<keyword evidence="3" id="KW-1185">Reference proteome</keyword>
<evidence type="ECO:0000313" key="2">
    <source>
        <dbReference type="EMBL" id="MBM6851506.1"/>
    </source>
</evidence>
<accession>A0ABS2FX96</accession>
<organism evidence="2 3">
    <name type="scientific">Oscillibacter valericigenes</name>
    <dbReference type="NCBI Taxonomy" id="351091"/>
    <lineage>
        <taxon>Bacteria</taxon>
        <taxon>Bacillati</taxon>
        <taxon>Bacillota</taxon>
        <taxon>Clostridia</taxon>
        <taxon>Eubacteriales</taxon>
        <taxon>Oscillospiraceae</taxon>
        <taxon>Oscillibacter</taxon>
    </lineage>
</organism>
<dbReference type="Pfam" id="PF12724">
    <property type="entry name" value="Flavodoxin_5"/>
    <property type="match status" value="1"/>
</dbReference>